<organism evidence="2">
    <name type="scientific">Naegleria gruberi</name>
    <name type="common">Amoeba</name>
    <dbReference type="NCBI Taxonomy" id="5762"/>
    <lineage>
        <taxon>Eukaryota</taxon>
        <taxon>Discoba</taxon>
        <taxon>Heterolobosea</taxon>
        <taxon>Tetramitia</taxon>
        <taxon>Eutetramitia</taxon>
        <taxon>Vahlkampfiidae</taxon>
        <taxon>Naegleria</taxon>
    </lineage>
</organism>
<keyword evidence="2" id="KW-1185">Reference proteome</keyword>
<dbReference type="RefSeq" id="XP_002675900.1">
    <property type="nucleotide sequence ID" value="XM_002675854.1"/>
</dbReference>
<dbReference type="GeneID" id="8853306"/>
<dbReference type="Proteomes" id="UP000006671">
    <property type="component" value="Unassembled WGS sequence"/>
</dbReference>
<evidence type="ECO:0000313" key="1">
    <source>
        <dbReference type="EMBL" id="EFC43156.1"/>
    </source>
</evidence>
<evidence type="ECO:0000313" key="2">
    <source>
        <dbReference type="Proteomes" id="UP000006671"/>
    </source>
</evidence>
<proteinExistence type="predicted"/>
<dbReference type="EMBL" id="GG738875">
    <property type="protein sequence ID" value="EFC43156.1"/>
    <property type="molecule type" value="Genomic_DNA"/>
</dbReference>
<dbReference type="InParanoid" id="D2VJ98"/>
<dbReference type="VEuPathDB" id="AmoebaDB:NAEGRDRAFT_68961"/>
<gene>
    <name evidence="1" type="ORF">NAEGRDRAFT_68961</name>
</gene>
<name>D2VJ98_NAEGR</name>
<reference evidence="1 2" key="1">
    <citation type="journal article" date="2010" name="Cell">
        <title>The genome of Naegleria gruberi illuminates early eukaryotic versatility.</title>
        <authorList>
            <person name="Fritz-Laylin L.K."/>
            <person name="Prochnik S.E."/>
            <person name="Ginger M.L."/>
            <person name="Dacks J.B."/>
            <person name="Carpenter M.L."/>
            <person name="Field M.C."/>
            <person name="Kuo A."/>
            <person name="Paredez A."/>
            <person name="Chapman J."/>
            <person name="Pham J."/>
            <person name="Shu S."/>
            <person name="Neupane R."/>
            <person name="Cipriano M."/>
            <person name="Mancuso J."/>
            <person name="Tu H."/>
            <person name="Salamov A."/>
            <person name="Lindquist E."/>
            <person name="Shapiro H."/>
            <person name="Lucas S."/>
            <person name="Grigoriev I.V."/>
            <person name="Cande W.Z."/>
            <person name="Fulton C."/>
            <person name="Rokhsar D.S."/>
            <person name="Dawson S.C."/>
        </authorList>
    </citation>
    <scope>NUCLEOTIDE SEQUENCE [LARGE SCALE GENOMIC DNA]</scope>
    <source>
        <strain evidence="1 2">NEG-M</strain>
    </source>
</reference>
<dbReference type="KEGG" id="ngr:NAEGRDRAFT_68961"/>
<sequence>MGNVQEPAKPAVAKQQIITGCLSEFMKTVPIEIKLYTFSYVPMEDFPKLLLITKPLKNSILRNDEIFVFYYKDFRERALIEISKLNGTINMGPRLDIEVSDEMFNPSLPLSIDQVQTKSNSQKISKNYKKLQQVVQNHIALRNSIERLTVSVKAPK</sequence>
<dbReference type="AlphaFoldDB" id="D2VJ98"/>
<protein>
    <submittedName>
        <fullName evidence="1">Predicted protein</fullName>
    </submittedName>
</protein>
<accession>D2VJ98</accession>